<dbReference type="EMBL" id="QOIN01000046">
    <property type="protein sequence ID" value="RCG21428.1"/>
    <property type="molecule type" value="Genomic_DNA"/>
</dbReference>
<dbReference type="RefSeq" id="WP_114023062.1">
    <property type="nucleotide sequence ID" value="NZ_QOIN01000046.1"/>
</dbReference>
<protein>
    <submittedName>
        <fullName evidence="2">DUF397 domain-containing protein</fullName>
    </submittedName>
</protein>
<organism evidence="2 3">
    <name type="scientific">Streptomyces diacarni</name>
    <dbReference type="NCBI Taxonomy" id="2800381"/>
    <lineage>
        <taxon>Bacteria</taxon>
        <taxon>Bacillati</taxon>
        <taxon>Actinomycetota</taxon>
        <taxon>Actinomycetes</taxon>
        <taxon>Kitasatosporales</taxon>
        <taxon>Streptomycetaceae</taxon>
        <taxon>Streptomyces</taxon>
    </lineage>
</organism>
<evidence type="ECO:0000313" key="3">
    <source>
        <dbReference type="Proteomes" id="UP000252914"/>
    </source>
</evidence>
<reference evidence="2 3" key="1">
    <citation type="submission" date="2018-06" db="EMBL/GenBank/DDBJ databases">
        <title>Streptomyces reniochalinae sp. nov. and Streptomyces diacarnus sp. nov. from marine sponges.</title>
        <authorList>
            <person name="Li L."/>
        </authorList>
    </citation>
    <scope>NUCLEOTIDE SEQUENCE [LARGE SCALE GENOMIC DNA]</scope>
    <source>
        <strain evidence="2 3">LHW51701</strain>
    </source>
</reference>
<feature type="domain" description="DUF397" evidence="1">
    <location>
        <begin position="8"/>
        <end position="26"/>
    </location>
</feature>
<sequence length="82" mass="8858">MRNNADLDWFKSSYSSAQGDNCVEVALDWTKSSYSGSQGDDCVEVATTPATIHVRDSKDTAIPALMVSPSAWAAFVGHAFRD</sequence>
<dbReference type="Pfam" id="PF04149">
    <property type="entry name" value="DUF397"/>
    <property type="match status" value="2"/>
</dbReference>
<dbReference type="InterPro" id="IPR007278">
    <property type="entry name" value="DUF397"/>
</dbReference>
<feature type="domain" description="DUF397" evidence="1">
    <location>
        <begin position="28"/>
        <end position="78"/>
    </location>
</feature>
<keyword evidence="3" id="KW-1185">Reference proteome</keyword>
<dbReference type="Proteomes" id="UP000252914">
    <property type="component" value="Unassembled WGS sequence"/>
</dbReference>
<evidence type="ECO:0000259" key="1">
    <source>
        <dbReference type="Pfam" id="PF04149"/>
    </source>
</evidence>
<gene>
    <name evidence="2" type="ORF">DTL70_18540</name>
</gene>
<evidence type="ECO:0000313" key="2">
    <source>
        <dbReference type="EMBL" id="RCG21428.1"/>
    </source>
</evidence>
<accession>A0A367ETH9</accession>
<proteinExistence type="predicted"/>
<dbReference type="AlphaFoldDB" id="A0A367ETH9"/>
<name>A0A367ETH9_9ACTN</name>
<comment type="caution">
    <text evidence="2">The sequence shown here is derived from an EMBL/GenBank/DDBJ whole genome shotgun (WGS) entry which is preliminary data.</text>
</comment>